<comment type="subcellular location">
    <subcellularLocation>
        <location evidence="6">Cytoplasm</location>
    </subcellularLocation>
</comment>
<dbReference type="GO" id="GO:0006308">
    <property type="term" value="P:DNA catabolic process"/>
    <property type="evidence" value="ECO:0007669"/>
    <property type="project" value="UniProtKB-UniRule"/>
</dbReference>
<protein>
    <recommendedName>
        <fullName evidence="6">Exodeoxyribonuclease 7 small subunit</fullName>
        <ecNumber evidence="6">3.1.11.6</ecNumber>
    </recommendedName>
    <alternativeName>
        <fullName evidence="6">Exodeoxyribonuclease VII small subunit</fullName>
        <shortName evidence="6">Exonuclease VII small subunit</shortName>
    </alternativeName>
</protein>
<dbReference type="SUPFAM" id="SSF116842">
    <property type="entry name" value="XseB-like"/>
    <property type="match status" value="1"/>
</dbReference>
<proteinExistence type="inferred from homology"/>
<keyword evidence="4 6" id="KW-0378">Hydrolase</keyword>
<dbReference type="AlphaFoldDB" id="A0A9D1MKW5"/>
<dbReference type="PIRSF" id="PIRSF006488">
    <property type="entry name" value="Exonuc_VII_S"/>
    <property type="match status" value="1"/>
</dbReference>
<dbReference type="InterPro" id="IPR037004">
    <property type="entry name" value="Exonuc_VII_ssu_sf"/>
</dbReference>
<evidence type="ECO:0000256" key="4">
    <source>
        <dbReference type="ARBA" id="ARBA00022801"/>
    </source>
</evidence>
<evidence type="ECO:0000256" key="5">
    <source>
        <dbReference type="ARBA" id="ARBA00022839"/>
    </source>
</evidence>
<dbReference type="GO" id="GO:0009318">
    <property type="term" value="C:exodeoxyribonuclease VII complex"/>
    <property type="evidence" value="ECO:0007669"/>
    <property type="project" value="UniProtKB-UniRule"/>
</dbReference>
<reference evidence="7" key="1">
    <citation type="submission" date="2020-10" db="EMBL/GenBank/DDBJ databases">
        <authorList>
            <person name="Gilroy R."/>
        </authorList>
    </citation>
    <scope>NUCLEOTIDE SEQUENCE</scope>
    <source>
        <strain evidence="7">9366</strain>
    </source>
</reference>
<evidence type="ECO:0000313" key="8">
    <source>
        <dbReference type="Proteomes" id="UP000824145"/>
    </source>
</evidence>
<dbReference type="Gene3D" id="1.10.287.1040">
    <property type="entry name" value="Exonuclease VII, small subunit"/>
    <property type="match status" value="1"/>
</dbReference>
<dbReference type="NCBIfam" id="TIGR01280">
    <property type="entry name" value="xseB"/>
    <property type="match status" value="1"/>
</dbReference>
<comment type="subunit">
    <text evidence="6">Heterooligomer composed of large and small subunits.</text>
</comment>
<organism evidence="7 8">
    <name type="scientific">Candidatus Caccalectryoclostridium excrementigallinarum</name>
    <dbReference type="NCBI Taxonomy" id="2840710"/>
    <lineage>
        <taxon>Bacteria</taxon>
        <taxon>Bacillati</taxon>
        <taxon>Bacillota</taxon>
        <taxon>Clostridia</taxon>
        <taxon>Christensenellales</taxon>
        <taxon>Christensenellaceae</taxon>
        <taxon>Christensenellaceae incertae sedis</taxon>
        <taxon>Candidatus Caccalectryoclostridium</taxon>
    </lineage>
</organism>
<evidence type="ECO:0000256" key="1">
    <source>
        <dbReference type="ARBA" id="ARBA00009998"/>
    </source>
</evidence>
<dbReference type="PANTHER" id="PTHR34137">
    <property type="entry name" value="EXODEOXYRIBONUCLEASE 7 SMALL SUBUNIT"/>
    <property type="match status" value="1"/>
</dbReference>
<dbReference type="GO" id="GO:0005829">
    <property type="term" value="C:cytosol"/>
    <property type="evidence" value="ECO:0007669"/>
    <property type="project" value="TreeGrafter"/>
</dbReference>
<reference evidence="7" key="2">
    <citation type="journal article" date="2021" name="PeerJ">
        <title>Extensive microbial diversity within the chicken gut microbiome revealed by metagenomics and culture.</title>
        <authorList>
            <person name="Gilroy R."/>
            <person name="Ravi A."/>
            <person name="Getino M."/>
            <person name="Pursley I."/>
            <person name="Horton D.L."/>
            <person name="Alikhan N.F."/>
            <person name="Baker D."/>
            <person name="Gharbi K."/>
            <person name="Hall N."/>
            <person name="Watson M."/>
            <person name="Adriaenssens E.M."/>
            <person name="Foster-Nyarko E."/>
            <person name="Jarju S."/>
            <person name="Secka A."/>
            <person name="Antonio M."/>
            <person name="Oren A."/>
            <person name="Chaudhuri R.R."/>
            <person name="La Ragione R."/>
            <person name="Hildebrand F."/>
            <person name="Pallen M.J."/>
        </authorList>
    </citation>
    <scope>NUCLEOTIDE SEQUENCE</scope>
    <source>
        <strain evidence="7">9366</strain>
    </source>
</reference>
<comment type="function">
    <text evidence="6">Bidirectionally degrades single-stranded DNA into large acid-insoluble oligonucleotides, which are then degraded further into small acid-soluble oligonucleotides.</text>
</comment>
<dbReference type="PANTHER" id="PTHR34137:SF1">
    <property type="entry name" value="EXODEOXYRIBONUCLEASE 7 SMALL SUBUNIT"/>
    <property type="match status" value="1"/>
</dbReference>
<dbReference type="InterPro" id="IPR003761">
    <property type="entry name" value="Exonuc_VII_S"/>
</dbReference>
<dbReference type="GO" id="GO:0008855">
    <property type="term" value="F:exodeoxyribonuclease VII activity"/>
    <property type="evidence" value="ECO:0007669"/>
    <property type="project" value="UniProtKB-UniRule"/>
</dbReference>
<accession>A0A9D1MKW5</accession>
<comment type="similarity">
    <text evidence="1 6">Belongs to the XseB family.</text>
</comment>
<evidence type="ECO:0000256" key="2">
    <source>
        <dbReference type="ARBA" id="ARBA00022490"/>
    </source>
</evidence>
<keyword evidence="3 6" id="KW-0540">Nuclease</keyword>
<gene>
    <name evidence="6 7" type="primary">xseB</name>
    <name evidence="7" type="ORF">IAB07_00065</name>
</gene>
<dbReference type="EMBL" id="DVNJ01000001">
    <property type="protein sequence ID" value="HIU62147.1"/>
    <property type="molecule type" value="Genomic_DNA"/>
</dbReference>
<keyword evidence="5 6" id="KW-0269">Exonuclease</keyword>
<comment type="caution">
    <text evidence="7">The sequence shown here is derived from an EMBL/GenBank/DDBJ whole genome shotgun (WGS) entry which is preliminary data.</text>
</comment>
<dbReference type="EC" id="3.1.11.6" evidence="6"/>
<comment type="catalytic activity">
    <reaction evidence="6">
        <text>Exonucleolytic cleavage in either 5'- to 3'- or 3'- to 5'-direction to yield nucleoside 5'-phosphates.</text>
        <dbReference type="EC" id="3.1.11.6"/>
    </reaction>
</comment>
<dbReference type="Proteomes" id="UP000824145">
    <property type="component" value="Unassembled WGS sequence"/>
</dbReference>
<dbReference type="HAMAP" id="MF_00337">
    <property type="entry name" value="Exonuc_7_S"/>
    <property type="match status" value="1"/>
</dbReference>
<keyword evidence="2 6" id="KW-0963">Cytoplasm</keyword>
<sequence>MTFEENLKKLEEIVEKMDSKDTSLDEGLKLFDRGVSIAGECMKKLEESSGKVSELTLQLDKLRVKEDTNGEN</sequence>
<evidence type="ECO:0000313" key="7">
    <source>
        <dbReference type="EMBL" id="HIU62147.1"/>
    </source>
</evidence>
<evidence type="ECO:0000256" key="3">
    <source>
        <dbReference type="ARBA" id="ARBA00022722"/>
    </source>
</evidence>
<dbReference type="Pfam" id="PF02609">
    <property type="entry name" value="Exonuc_VII_S"/>
    <property type="match status" value="1"/>
</dbReference>
<name>A0A9D1MKW5_9FIRM</name>
<evidence type="ECO:0000256" key="6">
    <source>
        <dbReference type="HAMAP-Rule" id="MF_00337"/>
    </source>
</evidence>